<accession>A0AC34QUS7</accession>
<name>A0AC34QUS7_9BILA</name>
<protein>
    <submittedName>
        <fullName evidence="2">Nuclear receptor domain-containing protein</fullName>
    </submittedName>
</protein>
<proteinExistence type="predicted"/>
<organism evidence="1 2">
    <name type="scientific">Panagrolaimus sp. JU765</name>
    <dbReference type="NCBI Taxonomy" id="591449"/>
    <lineage>
        <taxon>Eukaryota</taxon>
        <taxon>Metazoa</taxon>
        <taxon>Ecdysozoa</taxon>
        <taxon>Nematoda</taxon>
        <taxon>Chromadorea</taxon>
        <taxon>Rhabditida</taxon>
        <taxon>Tylenchina</taxon>
        <taxon>Panagrolaimomorpha</taxon>
        <taxon>Panagrolaimoidea</taxon>
        <taxon>Panagrolaimidae</taxon>
        <taxon>Panagrolaimus</taxon>
    </lineage>
</organism>
<evidence type="ECO:0000313" key="2">
    <source>
        <dbReference type="WBParaSite" id="JU765_v2.g1966.t1"/>
    </source>
</evidence>
<dbReference type="Proteomes" id="UP000887576">
    <property type="component" value="Unplaced"/>
</dbReference>
<dbReference type="WBParaSite" id="JU765_v2.g1966.t1">
    <property type="protein sequence ID" value="JU765_v2.g1966.t1"/>
    <property type="gene ID" value="JU765_v2.g1966"/>
</dbReference>
<sequence>MTDNLTEIKECLICGGKSNGLHFGAEACRACAAFFRRTVAMQLSYQCRTNGKCKIKKEYRCLCRFCRYEKCIKSGMKPSSVQINKYDPLPSIKTDAPHETNSKNCTTSVIQQIPSESCSPTSSTVSPNLNNVSESEKYDLAMANIFNRMNFVELQQMSLMSSMTMSYKRMMERQKIYQRANLLQNDSINNFANIFNP</sequence>
<reference evidence="2" key="1">
    <citation type="submission" date="2022-11" db="UniProtKB">
        <authorList>
            <consortium name="WormBaseParasite"/>
        </authorList>
    </citation>
    <scope>IDENTIFICATION</scope>
</reference>
<evidence type="ECO:0000313" key="1">
    <source>
        <dbReference type="Proteomes" id="UP000887576"/>
    </source>
</evidence>